<proteinExistence type="predicted"/>
<dbReference type="AlphaFoldDB" id="A0A382PDC5"/>
<feature type="non-terminal residue" evidence="1">
    <location>
        <position position="23"/>
    </location>
</feature>
<reference evidence="1" key="1">
    <citation type="submission" date="2018-05" db="EMBL/GenBank/DDBJ databases">
        <authorList>
            <person name="Lanie J.A."/>
            <person name="Ng W.-L."/>
            <person name="Kazmierczak K.M."/>
            <person name="Andrzejewski T.M."/>
            <person name="Davidsen T.M."/>
            <person name="Wayne K.J."/>
            <person name="Tettelin H."/>
            <person name="Glass J.I."/>
            <person name="Rusch D."/>
            <person name="Podicherti R."/>
            <person name="Tsui H.-C.T."/>
            <person name="Winkler M.E."/>
        </authorList>
    </citation>
    <scope>NUCLEOTIDE SEQUENCE</scope>
</reference>
<gene>
    <name evidence="1" type="ORF">METZ01_LOCUS324253</name>
</gene>
<accession>A0A382PDC5</accession>
<evidence type="ECO:0000313" key="1">
    <source>
        <dbReference type="EMBL" id="SVC71399.1"/>
    </source>
</evidence>
<organism evidence="1">
    <name type="scientific">marine metagenome</name>
    <dbReference type="NCBI Taxonomy" id="408172"/>
    <lineage>
        <taxon>unclassified sequences</taxon>
        <taxon>metagenomes</taxon>
        <taxon>ecological metagenomes</taxon>
    </lineage>
</organism>
<sequence>CLLLKKPNLEMLTSMLLLFLLLN</sequence>
<protein>
    <submittedName>
        <fullName evidence="1">Uncharacterized protein</fullName>
    </submittedName>
</protein>
<dbReference type="EMBL" id="UINC01106615">
    <property type="protein sequence ID" value="SVC71399.1"/>
    <property type="molecule type" value="Genomic_DNA"/>
</dbReference>
<feature type="non-terminal residue" evidence="1">
    <location>
        <position position="1"/>
    </location>
</feature>
<name>A0A382PDC5_9ZZZZ</name>